<dbReference type="PROSITE" id="PS51257">
    <property type="entry name" value="PROKAR_LIPOPROTEIN"/>
    <property type="match status" value="1"/>
</dbReference>
<comment type="caution">
    <text evidence="2">The sequence shown here is derived from an EMBL/GenBank/DDBJ whole genome shotgun (WGS) entry which is preliminary data.</text>
</comment>
<dbReference type="RefSeq" id="WP_354616554.1">
    <property type="nucleotide sequence ID" value="NZ_JBEXAE010000010.1"/>
</dbReference>
<keyword evidence="3" id="KW-1185">Reference proteome</keyword>
<dbReference type="InterPro" id="IPR025348">
    <property type="entry name" value="DUF4252"/>
</dbReference>
<feature type="chain" id="PRO_5047418822" evidence="1">
    <location>
        <begin position="23"/>
        <end position="181"/>
    </location>
</feature>
<evidence type="ECO:0000256" key="1">
    <source>
        <dbReference type="SAM" id="SignalP"/>
    </source>
</evidence>
<reference evidence="2 3" key="1">
    <citation type="submission" date="2024-07" db="EMBL/GenBank/DDBJ databases">
        <title>The genome sequence of type strain Sediminicola arcticus GDMCC 1.2805.</title>
        <authorList>
            <person name="Liu Y."/>
        </authorList>
    </citation>
    <scope>NUCLEOTIDE SEQUENCE [LARGE SCALE GENOMIC DNA]</scope>
    <source>
        <strain evidence="2 3">GDMCC 1.2805</strain>
    </source>
</reference>
<dbReference type="Pfam" id="PF14060">
    <property type="entry name" value="DUF4252"/>
    <property type="match status" value="1"/>
</dbReference>
<sequence>MKTSIKKTVLAFVAMGFLAACSSNQSIQEYYVDNSNNPNFISIDIPASILNLDKAELSPEEKRAIQSLKKLNVLAFKKTAENAAEFKVESAKVNAILKSDKFVELMKLKSSFGNGVVKYLGEDDAIDEVIIFGSNNDQGFALIRVLGDDMNPAYLMTLMRALQKSDYKGEGIGSLQDFMKG</sequence>
<name>A0ABV2SZ45_9FLAO</name>
<dbReference type="Proteomes" id="UP001549799">
    <property type="component" value="Unassembled WGS sequence"/>
</dbReference>
<feature type="signal peptide" evidence="1">
    <location>
        <begin position="1"/>
        <end position="22"/>
    </location>
</feature>
<proteinExistence type="predicted"/>
<organism evidence="2 3">
    <name type="scientific">Sediminicola arcticus</name>
    <dbReference type="NCBI Taxonomy" id="1574308"/>
    <lineage>
        <taxon>Bacteria</taxon>
        <taxon>Pseudomonadati</taxon>
        <taxon>Bacteroidota</taxon>
        <taxon>Flavobacteriia</taxon>
        <taxon>Flavobacteriales</taxon>
        <taxon>Flavobacteriaceae</taxon>
        <taxon>Sediminicola</taxon>
    </lineage>
</organism>
<protein>
    <submittedName>
        <fullName evidence="2">DUF4252 domain-containing protein</fullName>
    </submittedName>
</protein>
<dbReference type="EMBL" id="JBEXAE010000010">
    <property type="protein sequence ID" value="MET6992012.1"/>
    <property type="molecule type" value="Genomic_DNA"/>
</dbReference>
<gene>
    <name evidence="2" type="ORF">ABXZ36_15295</name>
</gene>
<keyword evidence="1" id="KW-0732">Signal</keyword>
<accession>A0ABV2SZ45</accession>
<evidence type="ECO:0000313" key="2">
    <source>
        <dbReference type="EMBL" id="MET6992012.1"/>
    </source>
</evidence>
<evidence type="ECO:0000313" key="3">
    <source>
        <dbReference type="Proteomes" id="UP001549799"/>
    </source>
</evidence>